<dbReference type="EMBL" id="CP108330">
    <property type="protein sequence ID" value="WUR41034.1"/>
    <property type="molecule type" value="Genomic_DNA"/>
</dbReference>
<reference evidence="3" key="2">
    <citation type="submission" date="2022-10" db="EMBL/GenBank/DDBJ databases">
        <title>The complete genomes of actinobacterial strains from the NBC collection.</title>
        <authorList>
            <person name="Joergensen T.S."/>
            <person name="Alvarez Arevalo M."/>
            <person name="Sterndorff E.B."/>
            <person name="Faurdal D."/>
            <person name="Vuksanovic O."/>
            <person name="Mourched A.-S."/>
            <person name="Charusanti P."/>
            <person name="Shaw S."/>
            <person name="Blin K."/>
            <person name="Weber T."/>
        </authorList>
    </citation>
    <scope>NUCLEOTIDE SEQUENCE</scope>
    <source>
        <strain evidence="3">NBC_00489</strain>
    </source>
</reference>
<gene>
    <name evidence="3" type="ORF">OHN36_29695</name>
    <name evidence="2" type="ORF">SAMN05216260_102250</name>
</gene>
<evidence type="ECO:0000256" key="1">
    <source>
        <dbReference type="SAM" id="Phobius"/>
    </source>
</evidence>
<keyword evidence="1" id="KW-0472">Membrane</keyword>
<accession>A0A1G7DMG8</accession>
<name>A0A1G7DMG8_9ACTN</name>
<organism evidence="2 4">
    <name type="scientific">Streptomyces griseoaurantiacus</name>
    <dbReference type="NCBI Taxonomy" id="68213"/>
    <lineage>
        <taxon>Bacteria</taxon>
        <taxon>Bacillati</taxon>
        <taxon>Actinomycetota</taxon>
        <taxon>Actinomycetes</taxon>
        <taxon>Kitasatosporales</taxon>
        <taxon>Streptomycetaceae</taxon>
        <taxon>Streptomyces</taxon>
        <taxon>Streptomyces aurantiacus group</taxon>
    </lineage>
</organism>
<sequence>MGWWVWLVVVVVAVAALSGLVLWLQASRRSGTVIAVRRGGGRWGAR</sequence>
<evidence type="ECO:0000313" key="5">
    <source>
        <dbReference type="Proteomes" id="UP001432161"/>
    </source>
</evidence>
<reference evidence="2 4" key="1">
    <citation type="submission" date="2016-10" db="EMBL/GenBank/DDBJ databases">
        <authorList>
            <person name="de Groot N.N."/>
        </authorList>
    </citation>
    <scope>NUCLEOTIDE SEQUENCE [LARGE SCALE GENOMIC DNA]</scope>
    <source>
        <strain evidence="2 4">CGMCC 4.1859</strain>
    </source>
</reference>
<keyword evidence="5" id="KW-1185">Reference proteome</keyword>
<dbReference type="AlphaFoldDB" id="A0A1G7DMG8"/>
<evidence type="ECO:0000313" key="3">
    <source>
        <dbReference type="EMBL" id="WUR41034.1"/>
    </source>
</evidence>
<feature type="transmembrane region" description="Helical" evidence="1">
    <location>
        <begin position="6"/>
        <end position="24"/>
    </location>
</feature>
<evidence type="ECO:0000313" key="4">
    <source>
        <dbReference type="Proteomes" id="UP000198614"/>
    </source>
</evidence>
<keyword evidence="1" id="KW-0812">Transmembrane</keyword>
<evidence type="ECO:0000313" key="2">
    <source>
        <dbReference type="EMBL" id="SDE52678.1"/>
    </source>
</evidence>
<protein>
    <submittedName>
        <fullName evidence="2">Uncharacterized protein</fullName>
    </submittedName>
</protein>
<dbReference type="Proteomes" id="UP000198614">
    <property type="component" value="Unassembled WGS sequence"/>
</dbReference>
<dbReference type="Proteomes" id="UP001432161">
    <property type="component" value="Chromosome"/>
</dbReference>
<keyword evidence="1" id="KW-1133">Transmembrane helix</keyword>
<proteinExistence type="predicted"/>
<dbReference type="EMBL" id="FNAX01000002">
    <property type="protein sequence ID" value="SDE52678.1"/>
    <property type="molecule type" value="Genomic_DNA"/>
</dbReference>